<dbReference type="SUPFAM" id="SSF69618">
    <property type="entry name" value="HemD-like"/>
    <property type="match status" value="1"/>
</dbReference>
<evidence type="ECO:0000313" key="2">
    <source>
        <dbReference type="EMBL" id="RXK05956.1"/>
    </source>
</evidence>
<sequence>MKNEKTLFYNLNLLYFEYDAFQNKFIRDKSVSKNIFFKEFIRLTFELSKNRIKFIVDENSDIVIAPRDTFLSHLNQRIKNFIFDLRSKRKNIYILSNKHIKYAKNIPVIKTKLIVEELDLSNYNALIFTSPRGIKHLDSINKQWKKIPSYAISTETAKEIKNLGGKLAFIGKEKNSYGFAMEIKNELIGKNAAYIGAKEVLCNLENFINCKYIPIYETLSESLKGEINLPDNSIIIFSSPSTIKYFFKNIQWKNSFKAISIGSTTAKYFPQKIKPIVADNTTLQSCVLKALSL</sequence>
<keyword evidence="3" id="KW-1185">Reference proteome</keyword>
<accession>A0A4Q1ANX8</accession>
<comment type="caution">
    <text evidence="2">The sequence shown here is derived from an EMBL/GenBank/DDBJ whole genome shotgun (WGS) entry which is preliminary data.</text>
</comment>
<dbReference type="InterPro" id="IPR036108">
    <property type="entry name" value="4pyrrol_syn_uPrphyn_synt_sf"/>
</dbReference>
<dbReference type="Pfam" id="PF02602">
    <property type="entry name" value="HEM4"/>
    <property type="match status" value="1"/>
</dbReference>
<feature type="domain" description="Tetrapyrrole biosynthesis uroporphyrinogen III synthase" evidence="1">
    <location>
        <begin position="106"/>
        <end position="287"/>
    </location>
</feature>
<dbReference type="AlphaFoldDB" id="A0A4Q1ANX8"/>
<dbReference type="Gene3D" id="3.40.50.10090">
    <property type="match status" value="2"/>
</dbReference>
<reference evidence="2 3" key="1">
    <citation type="submission" date="2017-10" db="EMBL/GenBank/DDBJ databases">
        <title>Genomics of the genus Arcobacter.</title>
        <authorList>
            <person name="Perez-Cataluna A."/>
            <person name="Figueras M.J."/>
        </authorList>
    </citation>
    <scope>NUCLEOTIDE SEQUENCE [LARGE SCALE GENOMIC DNA]</scope>
    <source>
        <strain evidence="2 3">CECT 8441</strain>
    </source>
</reference>
<proteinExistence type="predicted"/>
<dbReference type="GO" id="GO:0004852">
    <property type="term" value="F:uroporphyrinogen-III synthase activity"/>
    <property type="evidence" value="ECO:0007669"/>
    <property type="project" value="InterPro"/>
</dbReference>
<dbReference type="CDD" id="cd06578">
    <property type="entry name" value="HemD"/>
    <property type="match status" value="1"/>
</dbReference>
<evidence type="ECO:0000259" key="1">
    <source>
        <dbReference type="Pfam" id="PF02602"/>
    </source>
</evidence>
<gene>
    <name evidence="2" type="ORF">CRV07_07745</name>
</gene>
<dbReference type="OrthoDB" id="5328023at2"/>
<protein>
    <submittedName>
        <fullName evidence="2">Uroporphyrinogen-III synthase</fullName>
    </submittedName>
</protein>
<dbReference type="GO" id="GO:0033014">
    <property type="term" value="P:tetrapyrrole biosynthetic process"/>
    <property type="evidence" value="ECO:0007669"/>
    <property type="project" value="InterPro"/>
</dbReference>
<dbReference type="RefSeq" id="WP_129087159.1">
    <property type="nucleotide sequence ID" value="NZ_CP053836.1"/>
</dbReference>
<dbReference type="Proteomes" id="UP000289758">
    <property type="component" value="Unassembled WGS sequence"/>
</dbReference>
<organism evidence="2 3">
    <name type="scientific">Halarcobacter ebronensis</name>
    <dbReference type="NCBI Taxonomy" id="1462615"/>
    <lineage>
        <taxon>Bacteria</taxon>
        <taxon>Pseudomonadati</taxon>
        <taxon>Campylobacterota</taxon>
        <taxon>Epsilonproteobacteria</taxon>
        <taxon>Campylobacterales</taxon>
        <taxon>Arcobacteraceae</taxon>
        <taxon>Halarcobacter</taxon>
    </lineage>
</organism>
<dbReference type="EMBL" id="PDKK01000005">
    <property type="protein sequence ID" value="RXK05956.1"/>
    <property type="molecule type" value="Genomic_DNA"/>
</dbReference>
<dbReference type="InterPro" id="IPR003754">
    <property type="entry name" value="4pyrrol_synth_uPrphyn_synth"/>
</dbReference>
<name>A0A4Q1ANX8_9BACT</name>
<evidence type="ECO:0000313" key="3">
    <source>
        <dbReference type="Proteomes" id="UP000289758"/>
    </source>
</evidence>